<organism evidence="2 3">
    <name type="scientific">Aspergillus puulaauensis</name>
    <dbReference type="NCBI Taxonomy" id="1220207"/>
    <lineage>
        <taxon>Eukaryota</taxon>
        <taxon>Fungi</taxon>
        <taxon>Dikarya</taxon>
        <taxon>Ascomycota</taxon>
        <taxon>Pezizomycotina</taxon>
        <taxon>Eurotiomycetes</taxon>
        <taxon>Eurotiomycetidae</taxon>
        <taxon>Eurotiales</taxon>
        <taxon>Aspergillaceae</taxon>
        <taxon>Aspergillus</taxon>
    </lineage>
</organism>
<dbReference type="AlphaFoldDB" id="A0A7R7XRC7"/>
<dbReference type="RefSeq" id="XP_041558535.1">
    <property type="nucleotide sequence ID" value="XM_041706117.1"/>
</dbReference>
<protein>
    <submittedName>
        <fullName evidence="2">Uncharacterized protein</fullName>
    </submittedName>
</protein>
<proteinExistence type="predicted"/>
<dbReference type="KEGG" id="apuu:APUU_51052S"/>
<name>A0A7R7XRC7_9EURO</name>
<feature type="compositionally biased region" description="Low complexity" evidence="1">
    <location>
        <begin position="10"/>
        <end position="22"/>
    </location>
</feature>
<dbReference type="GeneID" id="64976346"/>
<evidence type="ECO:0000313" key="2">
    <source>
        <dbReference type="EMBL" id="BCS26341.1"/>
    </source>
</evidence>
<evidence type="ECO:0000313" key="3">
    <source>
        <dbReference type="Proteomes" id="UP000654913"/>
    </source>
</evidence>
<feature type="region of interest" description="Disordered" evidence="1">
    <location>
        <begin position="1"/>
        <end position="36"/>
    </location>
</feature>
<keyword evidence="3" id="KW-1185">Reference proteome</keyword>
<reference evidence="2" key="2">
    <citation type="submission" date="2021-02" db="EMBL/GenBank/DDBJ databases">
        <title>Aspergillus puulaauensis MK2 genome sequence.</title>
        <authorList>
            <person name="Futagami T."/>
            <person name="Mori K."/>
            <person name="Kadooka C."/>
            <person name="Tanaka T."/>
        </authorList>
    </citation>
    <scope>NUCLEOTIDE SEQUENCE</scope>
    <source>
        <strain evidence="2">MK2</strain>
    </source>
</reference>
<reference evidence="2" key="1">
    <citation type="submission" date="2021-01" db="EMBL/GenBank/DDBJ databases">
        <authorList>
            <consortium name="Aspergillus puulaauensis MK2 genome sequencing consortium"/>
            <person name="Kazuki M."/>
            <person name="Futagami T."/>
        </authorList>
    </citation>
    <scope>NUCLEOTIDE SEQUENCE</scope>
    <source>
        <strain evidence="2">MK2</strain>
    </source>
</reference>
<dbReference type="EMBL" id="AP024447">
    <property type="protein sequence ID" value="BCS26341.1"/>
    <property type="molecule type" value="Genomic_DNA"/>
</dbReference>
<sequence>MGSQVRVSHLLPPTSSTSTNPLHDLRPQPQQPLSLTEGCTKGKSIWGYSSTLFCFASSATSCFPAKFTVAIDLPFAATPPRPLQPPALSVPPTKHRILHL</sequence>
<accession>A0A7R7XRC7</accession>
<gene>
    <name evidence="2" type="ORF">APUU_51052S</name>
</gene>
<dbReference type="Proteomes" id="UP000654913">
    <property type="component" value="Chromosome 5"/>
</dbReference>
<evidence type="ECO:0000256" key="1">
    <source>
        <dbReference type="SAM" id="MobiDB-lite"/>
    </source>
</evidence>